<evidence type="ECO:0000313" key="1">
    <source>
        <dbReference type="EMBL" id="ORX94400.1"/>
    </source>
</evidence>
<sequence>MPSLSKDSSDWLIGKLQNAVKTFDDSTTSLLQGQQKAFDLCCELLRSDAQTVETKSKSTRSLRLRARQLLKDVFQSLGAEVFLLCTVGTTVTNLGENALHIRLSKIQIWWDSTSRPRGLATVAKQLCEAEAIGSSAVLSRKRQCWEGQLSKRLQIEPDGLPQNVHHTPAQGSGAGVQQENPKIPSIHSNQSTAQEQLVLENASLQGIEKVFDGKLCNAIRRVTVDGESKAAITMVFPSWVGLVDCLMSLDICERDISQLAMALFHAEVKWVQHILHVVLENGMTLTTETSEVILKGVEDDAINKVFGPEIHGAINECLVRRRETRRATECVSMIFTKNGAFISLSLGIRAGLQIQNKLCT</sequence>
<accession>A0A1Y1Y8P8</accession>
<dbReference type="EMBL" id="MCFA01000309">
    <property type="protein sequence ID" value="ORX94400.1"/>
    <property type="molecule type" value="Genomic_DNA"/>
</dbReference>
<protein>
    <submittedName>
        <fullName evidence="1">Uncharacterized protein</fullName>
    </submittedName>
</protein>
<organism evidence="1 2">
    <name type="scientific">Clohesyomyces aquaticus</name>
    <dbReference type="NCBI Taxonomy" id="1231657"/>
    <lineage>
        <taxon>Eukaryota</taxon>
        <taxon>Fungi</taxon>
        <taxon>Dikarya</taxon>
        <taxon>Ascomycota</taxon>
        <taxon>Pezizomycotina</taxon>
        <taxon>Dothideomycetes</taxon>
        <taxon>Pleosporomycetidae</taxon>
        <taxon>Pleosporales</taxon>
        <taxon>Lindgomycetaceae</taxon>
        <taxon>Clohesyomyces</taxon>
    </lineage>
</organism>
<keyword evidence="2" id="KW-1185">Reference proteome</keyword>
<comment type="caution">
    <text evidence="1">The sequence shown here is derived from an EMBL/GenBank/DDBJ whole genome shotgun (WGS) entry which is preliminary data.</text>
</comment>
<dbReference type="OrthoDB" id="3789257at2759"/>
<dbReference type="AlphaFoldDB" id="A0A1Y1Y8P8"/>
<gene>
    <name evidence="1" type="ORF">BCR34DRAFT_499290</name>
</gene>
<evidence type="ECO:0000313" key="2">
    <source>
        <dbReference type="Proteomes" id="UP000193144"/>
    </source>
</evidence>
<reference evidence="1 2" key="1">
    <citation type="submission" date="2016-07" db="EMBL/GenBank/DDBJ databases">
        <title>Pervasive Adenine N6-methylation of Active Genes in Fungi.</title>
        <authorList>
            <consortium name="DOE Joint Genome Institute"/>
            <person name="Mondo S.J."/>
            <person name="Dannebaum R.O."/>
            <person name="Kuo R.C."/>
            <person name="Labutti K."/>
            <person name="Haridas S."/>
            <person name="Kuo A."/>
            <person name="Salamov A."/>
            <person name="Ahrendt S.R."/>
            <person name="Lipzen A."/>
            <person name="Sullivan W."/>
            <person name="Andreopoulos W.B."/>
            <person name="Clum A."/>
            <person name="Lindquist E."/>
            <person name="Daum C."/>
            <person name="Ramamoorthy G.K."/>
            <person name="Gryganskyi A."/>
            <person name="Culley D."/>
            <person name="Magnuson J.K."/>
            <person name="James T.Y."/>
            <person name="O'Malley M.A."/>
            <person name="Stajich J.E."/>
            <person name="Spatafora J.W."/>
            <person name="Visel A."/>
            <person name="Grigoriev I.V."/>
        </authorList>
    </citation>
    <scope>NUCLEOTIDE SEQUENCE [LARGE SCALE GENOMIC DNA]</scope>
    <source>
        <strain evidence="1 2">CBS 115471</strain>
    </source>
</reference>
<dbReference type="Proteomes" id="UP000193144">
    <property type="component" value="Unassembled WGS sequence"/>
</dbReference>
<name>A0A1Y1Y8P8_9PLEO</name>
<dbReference type="STRING" id="1231657.A0A1Y1Y8P8"/>
<proteinExistence type="predicted"/>